<organism evidence="1 2">
    <name type="scientific">Ceratitis capitata</name>
    <name type="common">Mediterranean fruit fly</name>
    <name type="synonym">Tephritis capitata</name>
    <dbReference type="NCBI Taxonomy" id="7213"/>
    <lineage>
        <taxon>Eukaryota</taxon>
        <taxon>Metazoa</taxon>
        <taxon>Ecdysozoa</taxon>
        <taxon>Arthropoda</taxon>
        <taxon>Hexapoda</taxon>
        <taxon>Insecta</taxon>
        <taxon>Pterygota</taxon>
        <taxon>Neoptera</taxon>
        <taxon>Endopterygota</taxon>
        <taxon>Diptera</taxon>
        <taxon>Brachycera</taxon>
        <taxon>Muscomorpha</taxon>
        <taxon>Tephritoidea</taxon>
        <taxon>Tephritidae</taxon>
        <taxon>Ceratitis</taxon>
        <taxon>Ceratitis</taxon>
    </lineage>
</organism>
<protein>
    <submittedName>
        <fullName evidence="1">(Mediterranean fruit fly) hypothetical protein</fullName>
    </submittedName>
</protein>
<feature type="non-terminal residue" evidence="1">
    <location>
        <position position="68"/>
    </location>
</feature>
<reference evidence="1" key="1">
    <citation type="submission" date="2020-11" db="EMBL/GenBank/DDBJ databases">
        <authorList>
            <person name="Whitehead M."/>
        </authorList>
    </citation>
    <scope>NUCLEOTIDE SEQUENCE</scope>
    <source>
        <strain evidence="1">EGII</strain>
    </source>
</reference>
<evidence type="ECO:0000313" key="1">
    <source>
        <dbReference type="EMBL" id="CAD6994211.1"/>
    </source>
</evidence>
<dbReference type="Proteomes" id="UP000606786">
    <property type="component" value="Unassembled WGS sequence"/>
</dbReference>
<sequence length="68" mass="7906">MGQLACKRNLRMFHIIGNLIAHKITNNHSCTHHSIHFHTLPPSLSTFHHWLLLAISMFRRVQQDARLG</sequence>
<name>A0A811U624_CERCA</name>
<dbReference type="EMBL" id="CAJHJT010000001">
    <property type="protein sequence ID" value="CAD6994211.1"/>
    <property type="molecule type" value="Genomic_DNA"/>
</dbReference>
<evidence type="ECO:0000313" key="2">
    <source>
        <dbReference type="Proteomes" id="UP000606786"/>
    </source>
</evidence>
<accession>A0A811U624</accession>
<proteinExistence type="predicted"/>
<keyword evidence="2" id="KW-1185">Reference proteome</keyword>
<comment type="caution">
    <text evidence="1">The sequence shown here is derived from an EMBL/GenBank/DDBJ whole genome shotgun (WGS) entry which is preliminary data.</text>
</comment>
<dbReference type="AlphaFoldDB" id="A0A811U624"/>
<gene>
    <name evidence="1" type="ORF">CCAP1982_LOCUS2973</name>
</gene>